<dbReference type="EMBL" id="JAPWTJ010003431">
    <property type="protein sequence ID" value="KAJ8956961.1"/>
    <property type="molecule type" value="Genomic_DNA"/>
</dbReference>
<keyword evidence="1" id="KW-0472">Membrane</keyword>
<protein>
    <recommendedName>
        <fullName evidence="4">CAS1 domain-containing protein 1</fullName>
    </recommendedName>
</protein>
<name>A0ABQ9ISB8_9CUCU</name>
<evidence type="ECO:0000313" key="3">
    <source>
        <dbReference type="Proteomes" id="UP001162164"/>
    </source>
</evidence>
<keyword evidence="3" id="KW-1185">Reference proteome</keyword>
<reference evidence="2" key="1">
    <citation type="journal article" date="2023" name="Insect Mol. Biol.">
        <title>Genome sequencing provides insights into the evolution of gene families encoding plant cell wall-degrading enzymes in longhorned beetles.</title>
        <authorList>
            <person name="Shin N.R."/>
            <person name="Okamura Y."/>
            <person name="Kirsch R."/>
            <person name="Pauchet Y."/>
        </authorList>
    </citation>
    <scope>NUCLEOTIDE SEQUENCE</scope>
    <source>
        <strain evidence="2">MMC_N1</strain>
    </source>
</reference>
<gene>
    <name evidence="2" type="ORF">NQ317_006732</name>
</gene>
<comment type="caution">
    <text evidence="2">The sequence shown here is derived from an EMBL/GenBank/DDBJ whole genome shotgun (WGS) entry which is preliminary data.</text>
</comment>
<dbReference type="Proteomes" id="UP001162164">
    <property type="component" value="Unassembled WGS sequence"/>
</dbReference>
<evidence type="ECO:0000313" key="2">
    <source>
        <dbReference type="EMBL" id="KAJ8956961.1"/>
    </source>
</evidence>
<accession>A0ABQ9ISB8</accession>
<keyword evidence="1" id="KW-0812">Transmembrane</keyword>
<proteinExistence type="predicted"/>
<feature type="transmembrane region" description="Helical" evidence="1">
    <location>
        <begin position="23"/>
        <end position="42"/>
    </location>
</feature>
<evidence type="ECO:0008006" key="4">
    <source>
        <dbReference type="Google" id="ProtNLM"/>
    </source>
</evidence>
<evidence type="ECO:0000256" key="1">
    <source>
        <dbReference type="SAM" id="Phobius"/>
    </source>
</evidence>
<keyword evidence="1" id="KW-1133">Transmembrane helix</keyword>
<sequence length="341" mass="39200">MTGEKSRIEEIIDKINSKNAKKVALLLVVGFAFYHAVLHIKFGTNSCSWLLSDGRYKADQEWQPYGCMLHFYTKIDTRRCLRYIGYYGSESHFIFMGDTRISELYTTFVEEITQDENNGLKTINFTHVDQKLKIKVEFIWVPTISKMMIEKFRELQLFSKPPSVIIVGSALWPIVMSNGSLSMIEEYQRNLSGLVQPINKLNEKKTRTIWALQEPVDQEKLKPEYHMVTNEQIDLYNKAAIEVLSQSAAHLWWSKRLVGQGMVTESPDGIHLAKKALKHDTQILLNMYCNDYMNFNDGTCCSSVETRTTLQIVTFAILACCNCGFNDHTQSLYALSRKTSI</sequence>
<organism evidence="2 3">
    <name type="scientific">Molorchus minor</name>
    <dbReference type="NCBI Taxonomy" id="1323400"/>
    <lineage>
        <taxon>Eukaryota</taxon>
        <taxon>Metazoa</taxon>
        <taxon>Ecdysozoa</taxon>
        <taxon>Arthropoda</taxon>
        <taxon>Hexapoda</taxon>
        <taxon>Insecta</taxon>
        <taxon>Pterygota</taxon>
        <taxon>Neoptera</taxon>
        <taxon>Endopterygota</taxon>
        <taxon>Coleoptera</taxon>
        <taxon>Polyphaga</taxon>
        <taxon>Cucujiformia</taxon>
        <taxon>Chrysomeloidea</taxon>
        <taxon>Cerambycidae</taxon>
        <taxon>Lamiinae</taxon>
        <taxon>Monochamini</taxon>
        <taxon>Molorchus</taxon>
    </lineage>
</organism>